<keyword evidence="1" id="KW-0547">Nucleotide-binding</keyword>
<organism evidence="1 2">
    <name type="scientific">Rhodocytophaga aerolata</name>
    <dbReference type="NCBI Taxonomy" id="455078"/>
    <lineage>
        <taxon>Bacteria</taxon>
        <taxon>Pseudomonadati</taxon>
        <taxon>Bacteroidota</taxon>
        <taxon>Cytophagia</taxon>
        <taxon>Cytophagales</taxon>
        <taxon>Rhodocytophagaceae</taxon>
        <taxon>Rhodocytophaga</taxon>
    </lineage>
</organism>
<evidence type="ECO:0000313" key="2">
    <source>
        <dbReference type="Proteomes" id="UP001168528"/>
    </source>
</evidence>
<dbReference type="PANTHER" id="PTHR12083:SF9">
    <property type="entry name" value="BIFUNCTIONAL POLYNUCLEOTIDE PHOSPHATASE_KINASE"/>
    <property type="match status" value="1"/>
</dbReference>
<dbReference type="InterPro" id="IPR027417">
    <property type="entry name" value="P-loop_NTPase"/>
</dbReference>
<dbReference type="GO" id="GO:0005524">
    <property type="term" value="F:ATP binding"/>
    <property type="evidence" value="ECO:0007669"/>
    <property type="project" value="UniProtKB-KW"/>
</dbReference>
<dbReference type="PIRSF" id="PIRSF037081">
    <property type="entry name" value="P-loop_All4644_prd"/>
    <property type="match status" value="1"/>
</dbReference>
<sequence>MQLILFIGIPGSGKSTYYTQHFFHTHLRVNLDMLRTRNREKRLLEYCFQTSMPLVVDNTNVTLQDRKKYIDQAIQHRYTITGYYFEANLQGCLARNASRSGRQLVSEKGVLAKYRALQLPSWEEGYHELYYVQLTSSNEFITKPWQHEVQ</sequence>
<dbReference type="InterPro" id="IPR017101">
    <property type="entry name" value="P-loop_ATP/GTP-bd_All4644_prd"/>
</dbReference>
<dbReference type="EMBL" id="JAUKPO010000005">
    <property type="protein sequence ID" value="MDO1446882.1"/>
    <property type="molecule type" value="Genomic_DNA"/>
</dbReference>
<gene>
    <name evidence="1" type="ORF">Q0590_11495</name>
</gene>
<proteinExistence type="predicted"/>
<name>A0ABT8R454_9BACT</name>
<evidence type="ECO:0000313" key="1">
    <source>
        <dbReference type="EMBL" id="MDO1446882.1"/>
    </source>
</evidence>
<dbReference type="SUPFAM" id="SSF52540">
    <property type="entry name" value="P-loop containing nucleoside triphosphate hydrolases"/>
    <property type="match status" value="1"/>
</dbReference>
<keyword evidence="1" id="KW-0067">ATP-binding</keyword>
<dbReference type="Pfam" id="PF13671">
    <property type="entry name" value="AAA_33"/>
    <property type="match status" value="1"/>
</dbReference>
<dbReference type="Proteomes" id="UP001168528">
    <property type="component" value="Unassembled WGS sequence"/>
</dbReference>
<protein>
    <submittedName>
        <fullName evidence="1">ATP-binding protein</fullName>
    </submittedName>
</protein>
<reference evidence="1" key="1">
    <citation type="submission" date="2023-07" db="EMBL/GenBank/DDBJ databases">
        <title>The genome sequence of Rhodocytophaga aerolata KACC 12507.</title>
        <authorList>
            <person name="Zhang X."/>
        </authorList>
    </citation>
    <scope>NUCLEOTIDE SEQUENCE</scope>
    <source>
        <strain evidence="1">KACC 12507</strain>
    </source>
</reference>
<keyword evidence="2" id="KW-1185">Reference proteome</keyword>
<dbReference type="Gene3D" id="3.40.50.300">
    <property type="entry name" value="P-loop containing nucleotide triphosphate hydrolases"/>
    <property type="match status" value="1"/>
</dbReference>
<dbReference type="RefSeq" id="WP_302037686.1">
    <property type="nucleotide sequence ID" value="NZ_JAUKPO010000005.1"/>
</dbReference>
<dbReference type="PANTHER" id="PTHR12083">
    <property type="entry name" value="BIFUNCTIONAL POLYNUCLEOTIDE PHOSPHATASE/KINASE"/>
    <property type="match status" value="1"/>
</dbReference>
<comment type="caution">
    <text evidence="1">The sequence shown here is derived from an EMBL/GenBank/DDBJ whole genome shotgun (WGS) entry which is preliminary data.</text>
</comment>
<accession>A0ABT8R454</accession>